<proteinExistence type="predicted"/>
<dbReference type="SUPFAM" id="SSF53335">
    <property type="entry name" value="S-adenosyl-L-methionine-dependent methyltransferases"/>
    <property type="match status" value="1"/>
</dbReference>
<gene>
    <name evidence="3" type="ORF">NZK81_12430</name>
</gene>
<evidence type="ECO:0000313" key="3">
    <source>
        <dbReference type="EMBL" id="MCT2400362.1"/>
    </source>
</evidence>
<dbReference type="PANTHER" id="PTHR43861:SF3">
    <property type="entry name" value="PUTATIVE (AFU_ORTHOLOGUE AFUA_2G14390)-RELATED"/>
    <property type="match status" value="1"/>
</dbReference>
<keyword evidence="3" id="KW-0489">Methyltransferase</keyword>
<comment type="caution">
    <text evidence="3">The sequence shown here is derived from an EMBL/GenBank/DDBJ whole genome shotgun (WGS) entry which is preliminary data.</text>
</comment>
<evidence type="ECO:0000313" key="4">
    <source>
        <dbReference type="Proteomes" id="UP001165583"/>
    </source>
</evidence>
<evidence type="ECO:0000256" key="1">
    <source>
        <dbReference type="ARBA" id="ARBA00022679"/>
    </source>
</evidence>
<dbReference type="GO" id="GO:0008168">
    <property type="term" value="F:methyltransferase activity"/>
    <property type="evidence" value="ECO:0007669"/>
    <property type="project" value="UniProtKB-KW"/>
</dbReference>
<sequence>MWDDRYSEPGFAYGTEPNDFLRERVADLKPGRCLCLAEGEGRNAVWLAQQGFDVTAMDQSAVGMEKAHELAESRSVSIATQVGDLADWDMGEGAWDTIVAIFMHLPPALRADVHARIVRALAPGGTVLVEAYTPDKYDHPGMGGPPPGQRDMTFTRSMLIEDFTGLDVVHAEETVRDVSEGKYHHGRSAVVQFLARKPGE</sequence>
<dbReference type="Gene3D" id="3.40.50.150">
    <property type="entry name" value="Vaccinia Virus protein VP39"/>
    <property type="match status" value="1"/>
</dbReference>
<dbReference type="GO" id="GO:0032259">
    <property type="term" value="P:methylation"/>
    <property type="evidence" value="ECO:0007669"/>
    <property type="project" value="UniProtKB-KW"/>
</dbReference>
<reference evidence="3" key="1">
    <citation type="submission" date="2022-09" db="EMBL/GenBank/DDBJ databases">
        <title>Novosphingobium sp. Nov., a polycyclic aromatic hydrocarbon-degrading bacterium isolated form mangrove sediments in HongKong.</title>
        <authorList>
            <person name="Hu Z."/>
        </authorList>
    </citation>
    <scope>NUCLEOTIDE SEQUENCE</scope>
    <source>
        <strain evidence="3">HK4-1</strain>
    </source>
</reference>
<dbReference type="Proteomes" id="UP001165583">
    <property type="component" value="Unassembled WGS sequence"/>
</dbReference>
<protein>
    <submittedName>
        <fullName evidence="3">Class I SAM-dependent methyltransferase</fullName>
    </submittedName>
</protein>
<keyword evidence="4" id="KW-1185">Reference proteome</keyword>
<dbReference type="PANTHER" id="PTHR43861">
    <property type="entry name" value="TRANS-ACONITATE 2-METHYLTRANSFERASE-RELATED"/>
    <property type="match status" value="1"/>
</dbReference>
<dbReference type="Pfam" id="PF13649">
    <property type="entry name" value="Methyltransf_25"/>
    <property type="match status" value="1"/>
</dbReference>
<feature type="domain" description="Methyltransferase" evidence="2">
    <location>
        <begin position="34"/>
        <end position="125"/>
    </location>
</feature>
<accession>A0ABT2I733</accession>
<dbReference type="EMBL" id="JANZXA010000008">
    <property type="protein sequence ID" value="MCT2400362.1"/>
    <property type="molecule type" value="Genomic_DNA"/>
</dbReference>
<name>A0ABT2I733_9SPHN</name>
<dbReference type="InterPro" id="IPR029063">
    <property type="entry name" value="SAM-dependent_MTases_sf"/>
</dbReference>
<keyword evidence="1" id="KW-0808">Transferase</keyword>
<dbReference type="InterPro" id="IPR041698">
    <property type="entry name" value="Methyltransf_25"/>
</dbReference>
<organism evidence="3 4">
    <name type="scientific">Novosphingobium mangrovi</name>
    <name type="common">ex Huang et al. 2023</name>
    <dbReference type="NCBI Taxonomy" id="2976432"/>
    <lineage>
        <taxon>Bacteria</taxon>
        <taxon>Pseudomonadati</taxon>
        <taxon>Pseudomonadota</taxon>
        <taxon>Alphaproteobacteria</taxon>
        <taxon>Sphingomonadales</taxon>
        <taxon>Sphingomonadaceae</taxon>
        <taxon>Novosphingobium</taxon>
    </lineage>
</organism>
<dbReference type="CDD" id="cd02440">
    <property type="entry name" value="AdoMet_MTases"/>
    <property type="match status" value="1"/>
</dbReference>
<dbReference type="RefSeq" id="WP_260046413.1">
    <property type="nucleotide sequence ID" value="NZ_JANZXA010000008.1"/>
</dbReference>
<evidence type="ECO:0000259" key="2">
    <source>
        <dbReference type="Pfam" id="PF13649"/>
    </source>
</evidence>